<name>A0ACC2CA99_DIPCM</name>
<accession>A0ACC2CA99</accession>
<evidence type="ECO:0000313" key="1">
    <source>
        <dbReference type="EMBL" id="KAJ7538837.1"/>
    </source>
</evidence>
<proteinExistence type="predicted"/>
<gene>
    <name evidence="1" type="ORF">O6H91_11G064900</name>
</gene>
<reference evidence="2" key="1">
    <citation type="journal article" date="2024" name="Proc. Natl. Acad. Sci. U.S.A.">
        <title>Extraordinary preservation of gene collinearity over three hundred million years revealed in homosporous lycophytes.</title>
        <authorList>
            <person name="Li C."/>
            <person name="Wickell D."/>
            <person name="Kuo L.Y."/>
            <person name="Chen X."/>
            <person name="Nie B."/>
            <person name="Liao X."/>
            <person name="Peng D."/>
            <person name="Ji J."/>
            <person name="Jenkins J."/>
            <person name="Williams M."/>
            <person name="Shu S."/>
            <person name="Plott C."/>
            <person name="Barry K."/>
            <person name="Rajasekar S."/>
            <person name="Grimwood J."/>
            <person name="Han X."/>
            <person name="Sun S."/>
            <person name="Hou Z."/>
            <person name="He W."/>
            <person name="Dai G."/>
            <person name="Sun C."/>
            <person name="Schmutz J."/>
            <person name="Leebens-Mack J.H."/>
            <person name="Li F.W."/>
            <person name="Wang L."/>
        </authorList>
    </citation>
    <scope>NUCLEOTIDE SEQUENCE [LARGE SCALE GENOMIC DNA]</scope>
    <source>
        <strain evidence="2">cv. PW_Plant_1</strain>
    </source>
</reference>
<sequence length="137" mass="15193">MDIITQLQDQVNKMAYLTYNTVGTLQRDAPPSRLSQIYPEPLAAPPDTAAVFAEQPKIMASTLVEAAKQFDALVAALPVAEGGEETQMKRIAELQAENEEVGKELKKELEAAENELKEVRELFHVAADNCLRFKPPR</sequence>
<evidence type="ECO:0000313" key="2">
    <source>
        <dbReference type="Proteomes" id="UP001162992"/>
    </source>
</evidence>
<keyword evidence="2" id="KW-1185">Reference proteome</keyword>
<protein>
    <submittedName>
        <fullName evidence="1">Uncharacterized protein</fullName>
    </submittedName>
</protein>
<dbReference type="EMBL" id="CM055102">
    <property type="protein sequence ID" value="KAJ7538837.1"/>
    <property type="molecule type" value="Genomic_DNA"/>
</dbReference>
<comment type="caution">
    <text evidence="1">The sequence shown here is derived from an EMBL/GenBank/DDBJ whole genome shotgun (WGS) entry which is preliminary data.</text>
</comment>
<organism evidence="1 2">
    <name type="scientific">Diphasiastrum complanatum</name>
    <name type="common">Issler's clubmoss</name>
    <name type="synonym">Lycopodium complanatum</name>
    <dbReference type="NCBI Taxonomy" id="34168"/>
    <lineage>
        <taxon>Eukaryota</taxon>
        <taxon>Viridiplantae</taxon>
        <taxon>Streptophyta</taxon>
        <taxon>Embryophyta</taxon>
        <taxon>Tracheophyta</taxon>
        <taxon>Lycopodiopsida</taxon>
        <taxon>Lycopodiales</taxon>
        <taxon>Lycopodiaceae</taxon>
        <taxon>Lycopodioideae</taxon>
        <taxon>Diphasiastrum</taxon>
    </lineage>
</organism>
<dbReference type="Proteomes" id="UP001162992">
    <property type="component" value="Chromosome 11"/>
</dbReference>